<organism evidence="3 4">
    <name type="scientific">Roseimaritima ulvae</name>
    <dbReference type="NCBI Taxonomy" id="980254"/>
    <lineage>
        <taxon>Bacteria</taxon>
        <taxon>Pseudomonadati</taxon>
        <taxon>Planctomycetota</taxon>
        <taxon>Planctomycetia</taxon>
        <taxon>Pirellulales</taxon>
        <taxon>Pirellulaceae</taxon>
        <taxon>Roseimaritima</taxon>
    </lineage>
</organism>
<feature type="domain" description="Endonuclease/exonuclease/phosphatase" evidence="2">
    <location>
        <begin position="114"/>
        <end position="317"/>
    </location>
</feature>
<dbReference type="SUPFAM" id="SSF56219">
    <property type="entry name" value="DNase I-like"/>
    <property type="match status" value="1"/>
</dbReference>
<dbReference type="GO" id="GO:0003824">
    <property type="term" value="F:catalytic activity"/>
    <property type="evidence" value="ECO:0007669"/>
    <property type="project" value="InterPro"/>
</dbReference>
<dbReference type="OrthoDB" id="9796594at2"/>
<dbReference type="InterPro" id="IPR036691">
    <property type="entry name" value="Endo/exonu/phosph_ase_sf"/>
</dbReference>
<keyword evidence="1" id="KW-1133">Transmembrane helix</keyword>
<feature type="transmembrane region" description="Helical" evidence="1">
    <location>
        <begin position="52"/>
        <end position="69"/>
    </location>
</feature>
<accession>A0A5B9QXF5</accession>
<dbReference type="Gene3D" id="3.60.10.10">
    <property type="entry name" value="Endonuclease/exonuclease/phosphatase"/>
    <property type="match status" value="1"/>
</dbReference>
<gene>
    <name evidence="3" type="ORF">UC8_57980</name>
</gene>
<dbReference type="RefSeq" id="WP_068135634.1">
    <property type="nucleotide sequence ID" value="NZ_CP042914.1"/>
</dbReference>
<protein>
    <recommendedName>
        <fullName evidence="2">Endonuclease/exonuclease/phosphatase domain-containing protein</fullName>
    </recommendedName>
</protein>
<feature type="transmembrane region" description="Helical" evidence="1">
    <location>
        <begin position="22"/>
        <end position="40"/>
    </location>
</feature>
<evidence type="ECO:0000313" key="3">
    <source>
        <dbReference type="EMBL" id="QEG43744.1"/>
    </source>
</evidence>
<proteinExistence type="predicted"/>
<dbReference type="Pfam" id="PF03372">
    <property type="entry name" value="Exo_endo_phos"/>
    <property type="match status" value="1"/>
</dbReference>
<keyword evidence="4" id="KW-1185">Reference proteome</keyword>
<evidence type="ECO:0000256" key="1">
    <source>
        <dbReference type="SAM" id="Phobius"/>
    </source>
</evidence>
<name>A0A5B9QXF5_9BACT</name>
<evidence type="ECO:0000259" key="2">
    <source>
        <dbReference type="Pfam" id="PF03372"/>
    </source>
</evidence>
<dbReference type="KEGG" id="rul:UC8_57980"/>
<keyword evidence="1" id="KW-0812">Transmembrane</keyword>
<evidence type="ECO:0000313" key="4">
    <source>
        <dbReference type="Proteomes" id="UP000325286"/>
    </source>
</evidence>
<reference evidence="3 4" key="1">
    <citation type="submission" date="2019-08" db="EMBL/GenBank/DDBJ databases">
        <title>Deep-cultivation of Planctomycetes and their phenomic and genomic characterization uncovers novel biology.</title>
        <authorList>
            <person name="Wiegand S."/>
            <person name="Jogler M."/>
            <person name="Boedeker C."/>
            <person name="Pinto D."/>
            <person name="Vollmers J."/>
            <person name="Rivas-Marin E."/>
            <person name="Kohn T."/>
            <person name="Peeters S.H."/>
            <person name="Heuer A."/>
            <person name="Rast P."/>
            <person name="Oberbeckmann S."/>
            <person name="Bunk B."/>
            <person name="Jeske O."/>
            <person name="Meyerdierks A."/>
            <person name="Storesund J.E."/>
            <person name="Kallscheuer N."/>
            <person name="Luecker S."/>
            <person name="Lage O.M."/>
            <person name="Pohl T."/>
            <person name="Merkel B.J."/>
            <person name="Hornburger P."/>
            <person name="Mueller R.-W."/>
            <person name="Bruemmer F."/>
            <person name="Labrenz M."/>
            <person name="Spormann A.M."/>
            <person name="Op den Camp H."/>
            <person name="Overmann J."/>
            <person name="Amann R."/>
            <person name="Jetten M.S.M."/>
            <person name="Mascher T."/>
            <person name="Medema M.H."/>
            <person name="Devos D.P."/>
            <person name="Kaster A.-K."/>
            <person name="Ovreas L."/>
            <person name="Rohde M."/>
            <person name="Galperin M.Y."/>
            <person name="Jogler C."/>
        </authorList>
    </citation>
    <scope>NUCLEOTIDE SEQUENCE [LARGE SCALE GENOMIC DNA]</scope>
    <source>
        <strain evidence="3 4">UC8</strain>
    </source>
</reference>
<keyword evidence="1" id="KW-0472">Membrane</keyword>
<dbReference type="EMBL" id="CP042914">
    <property type="protein sequence ID" value="QEG43744.1"/>
    <property type="molecule type" value="Genomic_DNA"/>
</dbReference>
<sequence>MEDSPAEVTVASGRWRLFLHRLAGGVTVGLLLAAGVYRVRSWHWAADLTTHMQAHLLVAAIGVSVWFLITRRWRWALLGLVLVGQGVWTVEPWEFWGPRPTVEAADTRPLRIAVWNTFVGNPDSRSIVQFAAESDADVVAILEWSEAVGQGLEELRASHPHYQEVPFGGAFGIALYSRIPGTLDLMTLPGPVPALRFRPHDERLPVDLWAVHTLPPMGRKYHEIRNQQLAAVGQQVRDDANRLPIVCGDLNITPWADPYRQLLLDADLVDSRRGFGYAATWPSRLGWFGIPIDQVAIDGRIGVTERTVQFASSGSDHAAVTVELKVPVEVR</sequence>
<dbReference type="AlphaFoldDB" id="A0A5B9QXF5"/>
<dbReference type="Proteomes" id="UP000325286">
    <property type="component" value="Chromosome"/>
</dbReference>
<dbReference type="InterPro" id="IPR005135">
    <property type="entry name" value="Endo/exonuclease/phosphatase"/>
</dbReference>